<sequence length="41" mass="4851">MSDRDNEPNTTQPFFSPRPVLKTPIPHWVRKSRYDDQALIP</sequence>
<protein>
    <submittedName>
        <fullName evidence="2">Uncharacterized protein</fullName>
    </submittedName>
</protein>
<dbReference type="AlphaFoldDB" id="A0A7W8GIJ0"/>
<feature type="region of interest" description="Disordered" evidence="1">
    <location>
        <begin position="1"/>
        <end position="22"/>
    </location>
</feature>
<evidence type="ECO:0000313" key="3">
    <source>
        <dbReference type="Proteomes" id="UP000525389"/>
    </source>
</evidence>
<accession>A0A7W8GIJ0</accession>
<comment type="caution">
    <text evidence="2">The sequence shown here is derived from an EMBL/GenBank/DDBJ whole genome shotgun (WGS) entry which is preliminary data.</text>
</comment>
<organism evidence="2 3">
    <name type="scientific">Deinococcus budaensis</name>
    <dbReference type="NCBI Taxonomy" id="1665626"/>
    <lineage>
        <taxon>Bacteria</taxon>
        <taxon>Thermotogati</taxon>
        <taxon>Deinococcota</taxon>
        <taxon>Deinococci</taxon>
        <taxon>Deinococcales</taxon>
        <taxon>Deinococcaceae</taxon>
        <taxon>Deinococcus</taxon>
    </lineage>
</organism>
<keyword evidence="3" id="KW-1185">Reference proteome</keyword>
<name>A0A7W8GIJ0_9DEIO</name>
<evidence type="ECO:0000313" key="2">
    <source>
        <dbReference type="EMBL" id="MBB5235979.1"/>
    </source>
</evidence>
<dbReference type="EMBL" id="JACHFN010000018">
    <property type="protein sequence ID" value="MBB5235979.1"/>
    <property type="molecule type" value="Genomic_DNA"/>
</dbReference>
<reference evidence="2 3" key="1">
    <citation type="submission" date="2020-08" db="EMBL/GenBank/DDBJ databases">
        <title>Genomic Encyclopedia of Type Strains, Phase IV (KMG-IV): sequencing the most valuable type-strain genomes for metagenomic binning, comparative biology and taxonomic classification.</title>
        <authorList>
            <person name="Goeker M."/>
        </authorList>
    </citation>
    <scope>NUCLEOTIDE SEQUENCE [LARGE SCALE GENOMIC DNA]</scope>
    <source>
        <strain evidence="2 3">DSM 101791</strain>
    </source>
</reference>
<dbReference type="Proteomes" id="UP000525389">
    <property type="component" value="Unassembled WGS sequence"/>
</dbReference>
<proteinExistence type="predicted"/>
<evidence type="ECO:0000256" key="1">
    <source>
        <dbReference type="SAM" id="MobiDB-lite"/>
    </source>
</evidence>
<gene>
    <name evidence="2" type="ORF">HNQ09_003443</name>
</gene>